<name>A0AAU7DJF1_9BACT</name>
<evidence type="ECO:0000256" key="8">
    <source>
        <dbReference type="HAMAP-Rule" id="MF_01161"/>
    </source>
</evidence>
<keyword evidence="6 8" id="KW-0067">ATP-binding</keyword>
<feature type="binding site" evidence="8">
    <location>
        <begin position="8"/>
        <end position="13"/>
    </location>
    <ligand>
        <name>ATP</name>
        <dbReference type="ChEBI" id="CHEBI:30616"/>
    </ligand>
</feature>
<evidence type="ECO:0000256" key="7">
    <source>
        <dbReference type="ARBA" id="ARBA00048539"/>
    </source>
</evidence>
<dbReference type="EC" id="6.3.4.19" evidence="8"/>
<dbReference type="SUPFAM" id="SSF52402">
    <property type="entry name" value="Adenine nucleotide alpha hydrolases-like"/>
    <property type="match status" value="1"/>
</dbReference>
<dbReference type="GO" id="GO:0005524">
    <property type="term" value="F:ATP binding"/>
    <property type="evidence" value="ECO:0007669"/>
    <property type="project" value="UniProtKB-UniRule"/>
</dbReference>
<organism evidence="10">
    <name type="scientific">Telmatobacter sp. DSM 110680</name>
    <dbReference type="NCBI Taxonomy" id="3036704"/>
    <lineage>
        <taxon>Bacteria</taxon>
        <taxon>Pseudomonadati</taxon>
        <taxon>Acidobacteriota</taxon>
        <taxon>Terriglobia</taxon>
        <taxon>Terriglobales</taxon>
        <taxon>Acidobacteriaceae</taxon>
        <taxon>Telmatobacter</taxon>
    </lineage>
</organism>
<comment type="subcellular location">
    <subcellularLocation>
        <location evidence="1 8">Cytoplasm</location>
    </subcellularLocation>
</comment>
<comment type="function">
    <text evidence="8">Ligates lysine onto the cytidine present at position 34 of the AUA codon-specific tRNA(Ile) that contains the anticodon CAU, in an ATP-dependent manner. Cytidine is converted to lysidine, thus changing the amino acid specificity of the tRNA from methionine to isoleucine.</text>
</comment>
<dbReference type="NCBIfam" id="TIGR02433">
    <property type="entry name" value="lysidine_TilS_C"/>
    <property type="match status" value="1"/>
</dbReference>
<proteinExistence type="inferred from homology"/>
<comment type="domain">
    <text evidence="8">The N-terminal region contains the highly conserved SGGXDS motif, predicted to be a P-loop motif involved in ATP binding.</text>
</comment>
<dbReference type="InterPro" id="IPR015262">
    <property type="entry name" value="tRNA_Ile_lys_synt_subst-bd"/>
</dbReference>
<evidence type="ECO:0000256" key="1">
    <source>
        <dbReference type="ARBA" id="ARBA00004496"/>
    </source>
</evidence>
<evidence type="ECO:0000256" key="3">
    <source>
        <dbReference type="ARBA" id="ARBA00022598"/>
    </source>
</evidence>
<dbReference type="NCBIfam" id="TIGR02432">
    <property type="entry name" value="lysidine_TilS_N"/>
    <property type="match status" value="1"/>
</dbReference>
<dbReference type="InterPro" id="IPR014729">
    <property type="entry name" value="Rossmann-like_a/b/a_fold"/>
</dbReference>
<dbReference type="PANTHER" id="PTHR43033">
    <property type="entry name" value="TRNA(ILE)-LYSIDINE SYNTHASE-RELATED"/>
    <property type="match status" value="1"/>
</dbReference>
<dbReference type="AlphaFoldDB" id="A0AAU7DJF1"/>
<keyword evidence="2 8" id="KW-0963">Cytoplasm</keyword>
<dbReference type="EMBL" id="CP121196">
    <property type="protein sequence ID" value="XBH16891.1"/>
    <property type="molecule type" value="Genomic_DNA"/>
</dbReference>
<evidence type="ECO:0000256" key="4">
    <source>
        <dbReference type="ARBA" id="ARBA00022694"/>
    </source>
</evidence>
<keyword evidence="5 8" id="KW-0547">Nucleotide-binding</keyword>
<gene>
    <name evidence="8 10" type="primary">tilS</name>
    <name evidence="10" type="ORF">P8935_20235</name>
</gene>
<keyword evidence="3 8" id="KW-0436">Ligase</keyword>
<protein>
    <recommendedName>
        <fullName evidence="8">tRNA(Ile)-lysidine synthase</fullName>
        <ecNumber evidence="8">6.3.4.19</ecNumber>
    </recommendedName>
    <alternativeName>
        <fullName evidence="8">tRNA(Ile)-2-lysyl-cytidine synthase</fullName>
    </alternativeName>
    <alternativeName>
        <fullName evidence="8">tRNA(Ile)-lysidine synthetase</fullName>
    </alternativeName>
</protein>
<dbReference type="RefSeq" id="WP_348262121.1">
    <property type="nucleotide sequence ID" value="NZ_CP121196.1"/>
</dbReference>
<dbReference type="InterPro" id="IPR011063">
    <property type="entry name" value="TilS/TtcA_N"/>
</dbReference>
<sequence length="468" mass="51687">MRLAVGLSGGADSVGLLCALVDRSRELGIVLHAAHLHHGLRGEEANGDLEFCRELTAKLGLPFHEAHVDTAAEARRAPKSDGVEAELSGTSDWIKGTARDSIEGTARRLRYRWFYGLIASGKVEAVATAHTLDDQAETVLAKFLRGAWTEGLSGIHPKLESPGKGLIIRPLLQTPRAEIEAFLHARKQTWREDSTNRHLTFTRNRIRHELLPQLATWNPQLRDHLAQMAELAREEETWWDGEIARLATQVILRGRPVRGGGRATTTAEGIAIDLALLNAEPIALQRRLLRYAAAQLEAAPDFVATEALRTLSATGKAGGKLELAHGLRAERTHREIRLTLGPKSSPGNAESEIVRYECDVPGEVVAPAYGCRIRIHLTGTASVTSSQNGDRLKAVLRPWKPGDRVRLRYSSGPRKVKEVLERMKVTGTDRAQWPVLEVDARILWMQGVEVEPDLTLKIEIEGIESHEE</sequence>
<dbReference type="InterPro" id="IPR012795">
    <property type="entry name" value="tRNA_Ile_lys_synt_N"/>
</dbReference>
<keyword evidence="4 8" id="KW-0819">tRNA processing</keyword>
<evidence type="ECO:0000256" key="2">
    <source>
        <dbReference type="ARBA" id="ARBA00022490"/>
    </source>
</evidence>
<dbReference type="Gene3D" id="1.20.59.20">
    <property type="match status" value="1"/>
</dbReference>
<dbReference type="Pfam" id="PF09179">
    <property type="entry name" value="TilS"/>
    <property type="match status" value="1"/>
</dbReference>
<reference evidence="10" key="1">
    <citation type="submission" date="2023-03" db="EMBL/GenBank/DDBJ databases">
        <title>Edaphobacter sp.</title>
        <authorList>
            <person name="Huber K.J."/>
            <person name="Papendorf J."/>
            <person name="Pilke C."/>
            <person name="Bunk B."/>
            <person name="Sproeer C."/>
            <person name="Pester M."/>
        </authorList>
    </citation>
    <scope>NUCLEOTIDE SEQUENCE</scope>
    <source>
        <strain evidence="10">DSM 110680</strain>
    </source>
</reference>
<dbReference type="GO" id="GO:0006400">
    <property type="term" value="P:tRNA modification"/>
    <property type="evidence" value="ECO:0007669"/>
    <property type="project" value="UniProtKB-UniRule"/>
</dbReference>
<comment type="similarity">
    <text evidence="8">Belongs to the tRNA(Ile)-lysidine synthase family.</text>
</comment>
<dbReference type="HAMAP" id="MF_01161">
    <property type="entry name" value="tRNA_Ile_lys_synt"/>
    <property type="match status" value="1"/>
</dbReference>
<dbReference type="Gene3D" id="3.40.50.620">
    <property type="entry name" value="HUPs"/>
    <property type="match status" value="1"/>
</dbReference>
<dbReference type="InterPro" id="IPR012796">
    <property type="entry name" value="Lysidine-tRNA-synth_C"/>
</dbReference>
<comment type="catalytic activity">
    <reaction evidence="7 8">
        <text>cytidine(34) in tRNA(Ile2) + L-lysine + ATP = lysidine(34) in tRNA(Ile2) + AMP + diphosphate + H(+)</text>
        <dbReference type="Rhea" id="RHEA:43744"/>
        <dbReference type="Rhea" id="RHEA-COMP:10625"/>
        <dbReference type="Rhea" id="RHEA-COMP:10670"/>
        <dbReference type="ChEBI" id="CHEBI:15378"/>
        <dbReference type="ChEBI" id="CHEBI:30616"/>
        <dbReference type="ChEBI" id="CHEBI:32551"/>
        <dbReference type="ChEBI" id="CHEBI:33019"/>
        <dbReference type="ChEBI" id="CHEBI:82748"/>
        <dbReference type="ChEBI" id="CHEBI:83665"/>
        <dbReference type="ChEBI" id="CHEBI:456215"/>
        <dbReference type="EC" id="6.3.4.19"/>
    </reaction>
</comment>
<feature type="domain" description="Lysidine-tRNA(Ile) synthetase C-terminal" evidence="9">
    <location>
        <begin position="394"/>
        <end position="456"/>
    </location>
</feature>
<evidence type="ECO:0000256" key="5">
    <source>
        <dbReference type="ARBA" id="ARBA00022741"/>
    </source>
</evidence>
<dbReference type="InterPro" id="IPR012094">
    <property type="entry name" value="tRNA_Ile_lys_synt"/>
</dbReference>
<dbReference type="GO" id="GO:0032267">
    <property type="term" value="F:tRNA(Ile)-lysidine synthase activity"/>
    <property type="evidence" value="ECO:0007669"/>
    <property type="project" value="UniProtKB-EC"/>
</dbReference>
<evidence type="ECO:0000313" key="10">
    <source>
        <dbReference type="EMBL" id="XBH16891.1"/>
    </source>
</evidence>
<dbReference type="Pfam" id="PF11734">
    <property type="entry name" value="TilS_C"/>
    <property type="match status" value="1"/>
</dbReference>
<dbReference type="GO" id="GO:0005737">
    <property type="term" value="C:cytoplasm"/>
    <property type="evidence" value="ECO:0007669"/>
    <property type="project" value="UniProtKB-SubCell"/>
</dbReference>
<dbReference type="SMART" id="SM00977">
    <property type="entry name" value="TilS_C"/>
    <property type="match status" value="1"/>
</dbReference>
<dbReference type="SUPFAM" id="SSF56037">
    <property type="entry name" value="PheT/TilS domain"/>
    <property type="match status" value="1"/>
</dbReference>
<dbReference type="PANTHER" id="PTHR43033:SF1">
    <property type="entry name" value="TRNA(ILE)-LYSIDINE SYNTHASE-RELATED"/>
    <property type="match status" value="1"/>
</dbReference>
<dbReference type="SUPFAM" id="SSF82829">
    <property type="entry name" value="MesJ substrate recognition domain-like"/>
    <property type="match status" value="1"/>
</dbReference>
<evidence type="ECO:0000256" key="6">
    <source>
        <dbReference type="ARBA" id="ARBA00022840"/>
    </source>
</evidence>
<accession>A0AAU7DJF1</accession>
<evidence type="ECO:0000259" key="9">
    <source>
        <dbReference type="SMART" id="SM00977"/>
    </source>
</evidence>
<dbReference type="CDD" id="cd01992">
    <property type="entry name" value="TilS_N"/>
    <property type="match status" value="1"/>
</dbReference>
<dbReference type="Pfam" id="PF01171">
    <property type="entry name" value="ATP_bind_3"/>
    <property type="match status" value="1"/>
</dbReference>